<reference evidence="6" key="1">
    <citation type="submission" date="2017-07" db="EMBL/GenBank/DDBJ databases">
        <title>Comparative genome mining reveals phylogenetic distribution patterns of secondary metabolites in Amycolatopsis.</title>
        <authorList>
            <person name="Adamek M."/>
            <person name="Alanjary M."/>
            <person name="Sales-Ortells H."/>
            <person name="Goodfellow M."/>
            <person name="Bull A.T."/>
            <person name="Kalinowski J."/>
            <person name="Ziemert N."/>
        </authorList>
    </citation>
    <scope>NUCLEOTIDE SEQUENCE [LARGE SCALE GENOMIC DNA]</scope>
    <source>
        <strain evidence="6">H5</strain>
    </source>
</reference>
<dbReference type="EMBL" id="NMUL01000091">
    <property type="protein sequence ID" value="OXM59186.1"/>
    <property type="molecule type" value="Genomic_DNA"/>
</dbReference>
<gene>
    <name evidence="5" type="ORF">CF165_48925</name>
</gene>
<evidence type="ECO:0000259" key="3">
    <source>
        <dbReference type="Pfam" id="PF11774"/>
    </source>
</evidence>
<evidence type="ECO:0000313" key="5">
    <source>
        <dbReference type="EMBL" id="OXM59186.1"/>
    </source>
</evidence>
<protein>
    <submittedName>
        <fullName evidence="5">Nucleoid-associated protein Lsr2</fullName>
    </submittedName>
</protein>
<dbReference type="Pfam" id="PF23359">
    <property type="entry name" value="Lsr2_DNA-bd"/>
    <property type="match status" value="1"/>
</dbReference>
<dbReference type="Pfam" id="PF11774">
    <property type="entry name" value="Lsr2"/>
    <property type="match status" value="1"/>
</dbReference>
<dbReference type="GO" id="GO:0016746">
    <property type="term" value="F:acyltransferase activity"/>
    <property type="evidence" value="ECO:0007669"/>
    <property type="project" value="InterPro"/>
</dbReference>
<feature type="domain" description="Lsr2 DNA-binding" evidence="4">
    <location>
        <begin position="76"/>
        <end position="112"/>
    </location>
</feature>
<feature type="region of interest" description="Disordered" evidence="2">
    <location>
        <begin position="116"/>
        <end position="138"/>
    </location>
</feature>
<dbReference type="Gene3D" id="4.10.320.10">
    <property type="entry name" value="E3-binding domain"/>
    <property type="match status" value="1"/>
</dbReference>
<organism evidence="5 6">
    <name type="scientific">Amycolatopsis vastitatis</name>
    <dbReference type="NCBI Taxonomy" id="1905142"/>
    <lineage>
        <taxon>Bacteria</taxon>
        <taxon>Bacillati</taxon>
        <taxon>Actinomycetota</taxon>
        <taxon>Actinomycetes</taxon>
        <taxon>Pseudonocardiales</taxon>
        <taxon>Pseudonocardiaceae</taxon>
        <taxon>Amycolatopsis</taxon>
    </lineage>
</organism>
<dbReference type="InterPro" id="IPR036625">
    <property type="entry name" value="E3-bd_dom_sf"/>
</dbReference>
<keyword evidence="1" id="KW-0238">DNA-binding</keyword>
<dbReference type="Proteomes" id="UP000215199">
    <property type="component" value="Unassembled WGS sequence"/>
</dbReference>
<dbReference type="OrthoDB" id="4113332at2"/>
<keyword evidence="6" id="KW-1185">Reference proteome</keyword>
<evidence type="ECO:0000259" key="4">
    <source>
        <dbReference type="Pfam" id="PF23359"/>
    </source>
</evidence>
<evidence type="ECO:0000256" key="2">
    <source>
        <dbReference type="SAM" id="MobiDB-lite"/>
    </source>
</evidence>
<dbReference type="InterPro" id="IPR024412">
    <property type="entry name" value="Lsr2_dim_dom"/>
</dbReference>
<dbReference type="RefSeq" id="WP_093954447.1">
    <property type="nucleotide sequence ID" value="NZ_NMUL01000091.1"/>
</dbReference>
<feature type="domain" description="Lsr2 dimerization" evidence="3">
    <location>
        <begin position="1"/>
        <end position="58"/>
    </location>
</feature>
<comment type="caution">
    <text evidence="5">The sequence shown here is derived from an EMBL/GenBank/DDBJ whole genome shotgun (WGS) entry which is preliminary data.</text>
</comment>
<dbReference type="Gene3D" id="3.30.60.230">
    <property type="entry name" value="Lsr2, dimerization domain"/>
    <property type="match status" value="1"/>
</dbReference>
<accession>A0A229SK33</accession>
<evidence type="ECO:0000313" key="6">
    <source>
        <dbReference type="Proteomes" id="UP000215199"/>
    </source>
</evidence>
<sequence length="138" mass="15012">MAQKVLVEMLEDIDGTPAAHTIPFALDGVTYEIDLTDDNAAALRDELARYIAAGRRTGGRKVRVATGQSTATTTVSDRERNQQIRAWANANGYEVSERGRLSSEVITAYEQAQITQAEEPAKAPRKRAPRKKVAAAGK</sequence>
<feature type="compositionally biased region" description="Basic residues" evidence="2">
    <location>
        <begin position="123"/>
        <end position="138"/>
    </location>
</feature>
<dbReference type="AlphaFoldDB" id="A0A229SK33"/>
<evidence type="ECO:0000256" key="1">
    <source>
        <dbReference type="ARBA" id="ARBA00023125"/>
    </source>
</evidence>
<dbReference type="GO" id="GO:0003677">
    <property type="term" value="F:DNA binding"/>
    <property type="evidence" value="ECO:0007669"/>
    <property type="project" value="UniProtKB-KW"/>
</dbReference>
<name>A0A229SK33_9PSEU</name>
<dbReference type="InterPro" id="IPR042261">
    <property type="entry name" value="Lsr2-like_dimerization"/>
</dbReference>
<proteinExistence type="predicted"/>
<dbReference type="InterPro" id="IPR055370">
    <property type="entry name" value="Lsr2_DNA-bd"/>
</dbReference>